<dbReference type="Proteomes" id="UP000886520">
    <property type="component" value="Chromosome 8"/>
</dbReference>
<evidence type="ECO:0000256" key="1">
    <source>
        <dbReference type="SAM" id="MobiDB-lite"/>
    </source>
</evidence>
<dbReference type="OrthoDB" id="1968237at2759"/>
<dbReference type="EMBL" id="JABFUD020000008">
    <property type="protein sequence ID" value="KAI5076676.1"/>
    <property type="molecule type" value="Genomic_DNA"/>
</dbReference>
<organism evidence="4 5">
    <name type="scientific">Adiantum capillus-veneris</name>
    <name type="common">Maidenhair fern</name>
    <dbReference type="NCBI Taxonomy" id="13818"/>
    <lineage>
        <taxon>Eukaryota</taxon>
        <taxon>Viridiplantae</taxon>
        <taxon>Streptophyta</taxon>
        <taxon>Embryophyta</taxon>
        <taxon>Tracheophyta</taxon>
        <taxon>Polypodiopsida</taxon>
        <taxon>Polypodiidae</taxon>
        <taxon>Polypodiales</taxon>
        <taxon>Pteridineae</taxon>
        <taxon>Pteridaceae</taxon>
        <taxon>Vittarioideae</taxon>
        <taxon>Adiantum</taxon>
    </lineage>
</organism>
<keyword evidence="5" id="KW-1185">Reference proteome</keyword>
<keyword evidence="2" id="KW-1133">Transmembrane helix</keyword>
<dbReference type="InterPro" id="IPR040387">
    <property type="entry name" value="RIN4/NOI4"/>
</dbReference>
<dbReference type="PANTHER" id="PTHR33159">
    <property type="entry name" value="RPM1-INTERACTING PROTEIN 4 (RIN4) FAMILY PROTEIN"/>
    <property type="match status" value="1"/>
</dbReference>
<gene>
    <name evidence="4" type="ORF">GOP47_0008741</name>
</gene>
<feature type="domain" description="RIN4 pathogenic type III effector avirulence factor Avr cleavage site" evidence="3">
    <location>
        <begin position="248"/>
        <end position="276"/>
    </location>
</feature>
<dbReference type="AlphaFoldDB" id="A0A9D4ZKP4"/>
<dbReference type="PANTHER" id="PTHR33159:SF87">
    <property type="entry name" value="OS09G0253000 PROTEIN"/>
    <property type="match status" value="1"/>
</dbReference>
<dbReference type="Pfam" id="PF05627">
    <property type="entry name" value="AvrRpt-cleavage"/>
    <property type="match status" value="1"/>
</dbReference>
<feature type="compositionally biased region" description="Polar residues" evidence="1">
    <location>
        <begin position="175"/>
        <end position="195"/>
    </location>
</feature>
<keyword evidence="2" id="KW-0812">Transmembrane</keyword>
<evidence type="ECO:0000313" key="4">
    <source>
        <dbReference type="EMBL" id="KAI5076676.1"/>
    </source>
</evidence>
<comment type="caution">
    <text evidence="4">The sequence shown here is derived from an EMBL/GenBank/DDBJ whole genome shotgun (WGS) entry which is preliminary data.</text>
</comment>
<accession>A0A9D4ZKP4</accession>
<reference evidence="4" key="1">
    <citation type="submission" date="2021-01" db="EMBL/GenBank/DDBJ databases">
        <title>Adiantum capillus-veneris genome.</title>
        <authorList>
            <person name="Fang Y."/>
            <person name="Liao Q."/>
        </authorList>
    </citation>
    <scope>NUCLEOTIDE SEQUENCE</scope>
    <source>
        <strain evidence="4">H3</strain>
        <tissue evidence="4">Leaf</tissue>
    </source>
</reference>
<feature type="region of interest" description="Disordered" evidence="1">
    <location>
        <begin position="169"/>
        <end position="195"/>
    </location>
</feature>
<sequence>MSFSNCASLLFVSMKDVVFFVGVGVLMMGEDMVGFVATLSSYCEEEGKRTLSLCVCRGQRAGDGDGDAESDKYSNASSELHSGKRLVLDEWGIQNKRTNDLQSSSRRSSLEQIADHIFAESQHAAGNETPVISRQSTSSNASWQGNHYVGSRELGEPYIKESIYMQPVSGGLSKGHNQGSLPNGNNQGSLPNVHNQGYQAYESGVSTASPRKERFLPKDSAGSHLLYPTSGSQMYHQRSMEMPPDRGLPKFGDWDAMDPTKVEFTVIFDKARNERKVSVNQEYTSVNKTAPEVDEDLYKPSSVQRRKGFWTWICCSSPAV</sequence>
<keyword evidence="2" id="KW-0472">Membrane</keyword>
<evidence type="ECO:0000313" key="5">
    <source>
        <dbReference type="Proteomes" id="UP000886520"/>
    </source>
</evidence>
<proteinExistence type="predicted"/>
<dbReference type="InterPro" id="IPR008700">
    <property type="entry name" value="TypeIII_avirulence_cleave"/>
</dbReference>
<feature type="transmembrane region" description="Helical" evidence="2">
    <location>
        <begin position="17"/>
        <end position="39"/>
    </location>
</feature>
<evidence type="ECO:0000259" key="3">
    <source>
        <dbReference type="Pfam" id="PF05627"/>
    </source>
</evidence>
<evidence type="ECO:0000256" key="2">
    <source>
        <dbReference type="SAM" id="Phobius"/>
    </source>
</evidence>
<name>A0A9D4ZKP4_ADICA</name>
<protein>
    <recommendedName>
        <fullName evidence="3">RIN4 pathogenic type III effector avirulence factor Avr cleavage site domain-containing protein</fullName>
    </recommendedName>
</protein>